<keyword evidence="7 10" id="KW-1133">Transmembrane helix</keyword>
<feature type="transmembrane region" description="Helical" evidence="10">
    <location>
        <begin position="174"/>
        <end position="191"/>
    </location>
</feature>
<evidence type="ECO:0000256" key="4">
    <source>
        <dbReference type="ARBA" id="ARBA00022554"/>
    </source>
</evidence>
<evidence type="ECO:0000256" key="6">
    <source>
        <dbReference type="ARBA" id="ARBA00022970"/>
    </source>
</evidence>
<evidence type="ECO:0000256" key="7">
    <source>
        <dbReference type="ARBA" id="ARBA00022989"/>
    </source>
</evidence>
<feature type="transmembrane region" description="Helical" evidence="10">
    <location>
        <begin position="274"/>
        <end position="297"/>
    </location>
</feature>
<dbReference type="Pfam" id="PF01490">
    <property type="entry name" value="Aa_trans"/>
    <property type="match status" value="1"/>
</dbReference>
<evidence type="ECO:0000256" key="3">
    <source>
        <dbReference type="ARBA" id="ARBA00022448"/>
    </source>
</evidence>
<gene>
    <name evidence="12" type="ORF">C8R41DRAFT_839071</name>
</gene>
<evidence type="ECO:0000256" key="10">
    <source>
        <dbReference type="SAM" id="Phobius"/>
    </source>
</evidence>
<name>A0ABQ8VAX9_9AGAR</name>
<feature type="region of interest" description="Disordered" evidence="9">
    <location>
        <begin position="1"/>
        <end position="34"/>
    </location>
</feature>
<feature type="transmembrane region" description="Helical" evidence="10">
    <location>
        <begin position="203"/>
        <end position="222"/>
    </location>
</feature>
<evidence type="ECO:0000256" key="2">
    <source>
        <dbReference type="ARBA" id="ARBA00008066"/>
    </source>
</evidence>
<protein>
    <submittedName>
        <fullName evidence="12">Transmembrane amino acid transporter protein-domain-containing protein</fullName>
    </submittedName>
</protein>
<comment type="caution">
    <text evidence="12">The sequence shown here is derived from an EMBL/GenBank/DDBJ whole genome shotgun (WGS) entry which is preliminary data.</text>
</comment>
<keyword evidence="5 10" id="KW-0812">Transmembrane</keyword>
<evidence type="ECO:0000256" key="5">
    <source>
        <dbReference type="ARBA" id="ARBA00022692"/>
    </source>
</evidence>
<evidence type="ECO:0000313" key="12">
    <source>
        <dbReference type="EMBL" id="KAJ4484594.1"/>
    </source>
</evidence>
<feature type="transmembrane region" description="Helical" evidence="10">
    <location>
        <begin position="125"/>
        <end position="146"/>
    </location>
</feature>
<accession>A0ABQ8VAX9</accession>
<comment type="subcellular location">
    <subcellularLocation>
        <location evidence="1">Vacuole membrane</location>
        <topology evidence="1">Multi-pass membrane protein</topology>
    </subcellularLocation>
</comment>
<proteinExistence type="inferred from homology"/>
<feature type="domain" description="Amino acid transporter transmembrane" evidence="11">
    <location>
        <begin position="48"/>
        <end position="464"/>
    </location>
</feature>
<keyword evidence="3" id="KW-0813">Transport</keyword>
<feature type="transmembrane region" description="Helical" evidence="10">
    <location>
        <begin position="309"/>
        <end position="331"/>
    </location>
</feature>
<feature type="transmembrane region" description="Helical" evidence="10">
    <location>
        <begin position="78"/>
        <end position="104"/>
    </location>
</feature>
<evidence type="ECO:0000256" key="9">
    <source>
        <dbReference type="SAM" id="MobiDB-lite"/>
    </source>
</evidence>
<dbReference type="EMBL" id="JANVFT010000052">
    <property type="protein sequence ID" value="KAJ4484594.1"/>
    <property type="molecule type" value="Genomic_DNA"/>
</dbReference>
<keyword evidence="6" id="KW-0029">Amino-acid transport</keyword>
<feature type="transmembrane region" description="Helical" evidence="10">
    <location>
        <begin position="380"/>
        <end position="397"/>
    </location>
</feature>
<evidence type="ECO:0000313" key="13">
    <source>
        <dbReference type="Proteomes" id="UP001150217"/>
    </source>
</evidence>
<organism evidence="12 13">
    <name type="scientific">Lentinula lateritia</name>
    <dbReference type="NCBI Taxonomy" id="40482"/>
    <lineage>
        <taxon>Eukaryota</taxon>
        <taxon>Fungi</taxon>
        <taxon>Dikarya</taxon>
        <taxon>Basidiomycota</taxon>
        <taxon>Agaricomycotina</taxon>
        <taxon>Agaricomycetes</taxon>
        <taxon>Agaricomycetidae</taxon>
        <taxon>Agaricales</taxon>
        <taxon>Marasmiineae</taxon>
        <taxon>Omphalotaceae</taxon>
        <taxon>Lentinula</taxon>
    </lineage>
</organism>
<evidence type="ECO:0000256" key="1">
    <source>
        <dbReference type="ARBA" id="ARBA00004128"/>
    </source>
</evidence>
<dbReference type="PANTHER" id="PTHR22950:SF678">
    <property type="entry name" value="VACUOLAR AMINO ACID TRANSPORTER 5-RELATED"/>
    <property type="match status" value="1"/>
</dbReference>
<keyword evidence="8 10" id="KW-0472">Membrane</keyword>
<evidence type="ECO:0000256" key="8">
    <source>
        <dbReference type="ARBA" id="ARBA00023136"/>
    </source>
</evidence>
<dbReference type="Proteomes" id="UP001150217">
    <property type="component" value="Unassembled WGS sequence"/>
</dbReference>
<evidence type="ECO:0000259" key="11">
    <source>
        <dbReference type="Pfam" id="PF01490"/>
    </source>
</evidence>
<feature type="transmembrane region" description="Helical" evidence="10">
    <location>
        <begin position="403"/>
        <end position="425"/>
    </location>
</feature>
<sequence>MVNTYGATATSSSAEAVDDEDTNEHTAFLGDNRDITTTRKEDKADGHASITSSISNLANTIIGSGMLTFPLALASAGILPGMITCVLSGGIAAFGLYLLSLCAAKTPHRRSSFFAVAEITFPKAAVFFDAAIAIKCFGVSISYLIIIKGLTPNVVSSLYHDLSDAEPPAWSQNGRNWLAIFMIILIPLAFLRRLNSLRHTSYIALFSVVYLVIIVIKCYFWPLKDMPPAGEIRLVHFTSNFLSTFPVQVFAFTCAQNLFPIYNEVKSNTQPRMNIIIGSAIGSATLTYEIIAVFGYLTFGTNVGANIIAMYPSTSLFVAIGQLAIVILVLFSYPLQVHPCRNCLDKVFHAGDSVKQVDSEGSEVDIDDHGSDDMSNTKHTILTLAIIASTFTIAYLVDDLKIVLSFVGSTGSTTLSFILPGLMYWKLSRGDESSKTLNRAALALAVYGAFIFVFCLGFNIYQVVQPSTSGDPAH</sequence>
<dbReference type="PANTHER" id="PTHR22950">
    <property type="entry name" value="AMINO ACID TRANSPORTER"/>
    <property type="match status" value="1"/>
</dbReference>
<keyword evidence="4" id="KW-0926">Vacuole</keyword>
<keyword evidence="13" id="KW-1185">Reference proteome</keyword>
<reference evidence="12" key="1">
    <citation type="submission" date="2022-08" db="EMBL/GenBank/DDBJ databases">
        <title>A Global Phylogenomic Analysis of the Shiitake Genus Lentinula.</title>
        <authorList>
            <consortium name="DOE Joint Genome Institute"/>
            <person name="Sierra-Patev S."/>
            <person name="Min B."/>
            <person name="Naranjo-Ortiz M."/>
            <person name="Looney B."/>
            <person name="Konkel Z."/>
            <person name="Slot J.C."/>
            <person name="Sakamoto Y."/>
            <person name="Steenwyk J.L."/>
            <person name="Rokas A."/>
            <person name="Carro J."/>
            <person name="Camarero S."/>
            <person name="Ferreira P."/>
            <person name="Molpeceres G."/>
            <person name="Ruiz-Duenas F.J."/>
            <person name="Serrano A."/>
            <person name="Henrissat B."/>
            <person name="Drula E."/>
            <person name="Hughes K.W."/>
            <person name="Mata J.L."/>
            <person name="Ishikawa N.K."/>
            <person name="Vargas-Isla R."/>
            <person name="Ushijima S."/>
            <person name="Smith C.A."/>
            <person name="Ahrendt S."/>
            <person name="Andreopoulos W."/>
            <person name="He G."/>
            <person name="Labutti K."/>
            <person name="Lipzen A."/>
            <person name="Ng V."/>
            <person name="Riley R."/>
            <person name="Sandor L."/>
            <person name="Barry K."/>
            <person name="Martinez A.T."/>
            <person name="Xiao Y."/>
            <person name="Gibbons J.G."/>
            <person name="Terashima K."/>
            <person name="Grigoriev I.V."/>
            <person name="Hibbett D.S."/>
        </authorList>
    </citation>
    <scope>NUCLEOTIDE SEQUENCE</scope>
    <source>
        <strain evidence="12">RHP3577 ss4</strain>
    </source>
</reference>
<feature type="transmembrane region" description="Helical" evidence="10">
    <location>
        <begin position="437"/>
        <end position="461"/>
    </location>
</feature>
<dbReference type="InterPro" id="IPR013057">
    <property type="entry name" value="AA_transpt_TM"/>
</dbReference>
<comment type="similarity">
    <text evidence="2">Belongs to the amino acid/polyamine transporter 2 family.</text>
</comment>
<feature type="compositionally biased region" description="Polar residues" evidence="9">
    <location>
        <begin position="1"/>
        <end position="14"/>
    </location>
</feature>